<dbReference type="FunFam" id="1.10.10.10:FF:000057">
    <property type="entry name" value="Heat shock transcription factor 1"/>
    <property type="match status" value="1"/>
</dbReference>
<evidence type="ECO:0000256" key="12">
    <source>
        <dbReference type="RuleBase" id="RU004020"/>
    </source>
</evidence>
<gene>
    <name evidence="15" type="ORF">Slati_0445800</name>
</gene>
<dbReference type="SMART" id="SM00415">
    <property type="entry name" value="HSF"/>
    <property type="match status" value="1"/>
</dbReference>
<keyword evidence="4" id="KW-0805">Transcription regulation</keyword>
<evidence type="ECO:0000256" key="3">
    <source>
        <dbReference type="ARBA" id="ARBA00022553"/>
    </source>
</evidence>
<keyword evidence="5" id="KW-0346">Stress response</keyword>
<dbReference type="EMBL" id="JACGWN010000002">
    <property type="protein sequence ID" value="KAL0458186.1"/>
    <property type="molecule type" value="Genomic_DNA"/>
</dbReference>
<dbReference type="InterPro" id="IPR036388">
    <property type="entry name" value="WH-like_DNA-bd_sf"/>
</dbReference>
<dbReference type="GO" id="GO:0005634">
    <property type="term" value="C:nucleus"/>
    <property type="evidence" value="ECO:0007669"/>
    <property type="project" value="UniProtKB-SubCell"/>
</dbReference>
<evidence type="ECO:0000256" key="2">
    <source>
        <dbReference type="ARBA" id="ARBA00006403"/>
    </source>
</evidence>
<evidence type="ECO:0000256" key="1">
    <source>
        <dbReference type="ARBA" id="ARBA00004123"/>
    </source>
</evidence>
<comment type="subcellular location">
    <subcellularLocation>
        <location evidence="1">Nucleus</location>
    </subcellularLocation>
</comment>
<sequence>MNPIFRIKEEYPGGSSSSVWQPPLPRPMEGLHEVGPPPFLMKTFDMVDDLTTAHIVSWSRGGHSFVVWDPHAFSTTVLPRYFKHNNFSSFVRQLNTYGFRKIDADKWEFANESFIRGQKHLLRNIRRRKASSQPLPHHQAIAGPCLELGRFGQDSEVERLRRDKQVMLMELVKLRQQQQSTRAYIQQMELRLQGTEKKQQQMMRFLARAMQNPDLIHQLVQQKQKNKELEEAITKKRRRDRSRPGKMQGFGRAKREPEEESEDDEVEQLESYHDKELDEGFWEELLNEGFDEREGVSKNDEEGEEEDVNVLAYRFGFLGSSPKKLS</sequence>
<evidence type="ECO:0000256" key="7">
    <source>
        <dbReference type="ARBA" id="ARBA00023159"/>
    </source>
</evidence>
<reference evidence="15" key="1">
    <citation type="submission" date="2020-06" db="EMBL/GenBank/DDBJ databases">
        <authorList>
            <person name="Li T."/>
            <person name="Hu X."/>
            <person name="Zhang T."/>
            <person name="Song X."/>
            <person name="Zhang H."/>
            <person name="Dai N."/>
            <person name="Sheng W."/>
            <person name="Hou X."/>
            <person name="Wei L."/>
        </authorList>
    </citation>
    <scope>NUCLEOTIDE SEQUENCE</scope>
    <source>
        <strain evidence="15">KEN1</strain>
        <tissue evidence="15">Leaf</tissue>
    </source>
</reference>
<evidence type="ECO:0000313" key="15">
    <source>
        <dbReference type="EMBL" id="KAL0458186.1"/>
    </source>
</evidence>
<evidence type="ECO:0000256" key="6">
    <source>
        <dbReference type="ARBA" id="ARBA00023125"/>
    </source>
</evidence>
<evidence type="ECO:0000256" key="4">
    <source>
        <dbReference type="ARBA" id="ARBA00023015"/>
    </source>
</evidence>
<evidence type="ECO:0000256" key="9">
    <source>
        <dbReference type="ARBA" id="ARBA00023242"/>
    </source>
</evidence>
<evidence type="ECO:0000256" key="13">
    <source>
        <dbReference type="SAM" id="MobiDB-lite"/>
    </source>
</evidence>
<proteinExistence type="inferred from homology"/>
<comment type="function">
    <text evidence="10">DNA-binding protein that specifically binds heat shock promoter elements (HSE) and activates transcription.</text>
</comment>
<reference evidence="15" key="2">
    <citation type="journal article" date="2024" name="Plant">
        <title>Genomic evolution and insights into agronomic trait innovations of Sesamum species.</title>
        <authorList>
            <person name="Miao H."/>
            <person name="Wang L."/>
            <person name="Qu L."/>
            <person name="Liu H."/>
            <person name="Sun Y."/>
            <person name="Le M."/>
            <person name="Wang Q."/>
            <person name="Wei S."/>
            <person name="Zheng Y."/>
            <person name="Lin W."/>
            <person name="Duan Y."/>
            <person name="Cao H."/>
            <person name="Xiong S."/>
            <person name="Wang X."/>
            <person name="Wei L."/>
            <person name="Li C."/>
            <person name="Ma Q."/>
            <person name="Ju M."/>
            <person name="Zhao R."/>
            <person name="Li G."/>
            <person name="Mu C."/>
            <person name="Tian Q."/>
            <person name="Mei H."/>
            <person name="Zhang T."/>
            <person name="Gao T."/>
            <person name="Zhang H."/>
        </authorList>
    </citation>
    <scope>NUCLEOTIDE SEQUENCE</scope>
    <source>
        <strain evidence="15">KEN1</strain>
    </source>
</reference>
<dbReference type="SUPFAM" id="SSF46785">
    <property type="entry name" value="Winged helix' DNA-binding domain"/>
    <property type="match status" value="1"/>
</dbReference>
<dbReference type="PANTHER" id="PTHR10015">
    <property type="entry name" value="HEAT SHOCK TRANSCRIPTION FACTOR"/>
    <property type="match status" value="1"/>
</dbReference>
<dbReference type="InterPro" id="IPR036390">
    <property type="entry name" value="WH_DNA-bd_sf"/>
</dbReference>
<keyword evidence="6" id="KW-0238">DNA-binding</keyword>
<keyword evidence="3" id="KW-0597">Phosphoprotein</keyword>
<dbReference type="GO" id="GO:0006357">
    <property type="term" value="P:regulation of transcription by RNA polymerase II"/>
    <property type="evidence" value="ECO:0007669"/>
    <property type="project" value="TreeGrafter"/>
</dbReference>
<evidence type="ECO:0000256" key="5">
    <source>
        <dbReference type="ARBA" id="ARBA00023016"/>
    </source>
</evidence>
<evidence type="ECO:0000256" key="11">
    <source>
        <dbReference type="ARBA" id="ARBA00081483"/>
    </source>
</evidence>
<comment type="caution">
    <text evidence="15">The sequence shown here is derived from an EMBL/GenBank/DDBJ whole genome shotgun (WGS) entry which is preliminary data.</text>
</comment>
<evidence type="ECO:0000259" key="14">
    <source>
        <dbReference type="PROSITE" id="PS00434"/>
    </source>
</evidence>
<dbReference type="Pfam" id="PF00447">
    <property type="entry name" value="HSF_DNA-bind"/>
    <property type="match status" value="1"/>
</dbReference>
<dbReference type="PANTHER" id="PTHR10015:SF322">
    <property type="entry name" value="HEAT STRESS TRANSCRIPTION FACTOR A-7A"/>
    <property type="match status" value="1"/>
</dbReference>
<dbReference type="PROSITE" id="PS00434">
    <property type="entry name" value="HSF_DOMAIN"/>
    <property type="match status" value="1"/>
</dbReference>
<name>A0AAW2Y076_9LAMI</name>
<accession>A0AAW2Y076</accession>
<feature type="domain" description="HSF-type DNA-binding" evidence="14">
    <location>
        <begin position="78"/>
        <end position="102"/>
    </location>
</feature>
<keyword evidence="7" id="KW-0010">Activator</keyword>
<feature type="compositionally biased region" description="Acidic residues" evidence="13">
    <location>
        <begin position="258"/>
        <end position="268"/>
    </location>
</feature>
<evidence type="ECO:0000256" key="8">
    <source>
        <dbReference type="ARBA" id="ARBA00023163"/>
    </source>
</evidence>
<keyword evidence="8" id="KW-0804">Transcription</keyword>
<dbReference type="PRINTS" id="PR00056">
    <property type="entry name" value="HSFDOMAIN"/>
</dbReference>
<comment type="similarity">
    <text evidence="2 12">Belongs to the HSF family.</text>
</comment>
<organism evidence="15">
    <name type="scientific">Sesamum latifolium</name>
    <dbReference type="NCBI Taxonomy" id="2727402"/>
    <lineage>
        <taxon>Eukaryota</taxon>
        <taxon>Viridiplantae</taxon>
        <taxon>Streptophyta</taxon>
        <taxon>Embryophyta</taxon>
        <taxon>Tracheophyta</taxon>
        <taxon>Spermatophyta</taxon>
        <taxon>Magnoliopsida</taxon>
        <taxon>eudicotyledons</taxon>
        <taxon>Gunneridae</taxon>
        <taxon>Pentapetalae</taxon>
        <taxon>asterids</taxon>
        <taxon>lamiids</taxon>
        <taxon>Lamiales</taxon>
        <taxon>Pedaliaceae</taxon>
        <taxon>Sesamum</taxon>
    </lineage>
</organism>
<dbReference type="GO" id="GO:0000978">
    <property type="term" value="F:RNA polymerase II cis-regulatory region sequence-specific DNA binding"/>
    <property type="evidence" value="ECO:0007669"/>
    <property type="project" value="TreeGrafter"/>
</dbReference>
<protein>
    <recommendedName>
        <fullName evidence="11">Heat stress transcription factor</fullName>
    </recommendedName>
</protein>
<dbReference type="InterPro" id="IPR000232">
    <property type="entry name" value="HSF_DNA-bd"/>
</dbReference>
<dbReference type="GO" id="GO:0034605">
    <property type="term" value="P:cellular response to heat"/>
    <property type="evidence" value="ECO:0007669"/>
    <property type="project" value="TreeGrafter"/>
</dbReference>
<feature type="region of interest" description="Disordered" evidence="13">
    <location>
        <begin position="226"/>
        <end position="278"/>
    </location>
</feature>
<evidence type="ECO:0000256" key="10">
    <source>
        <dbReference type="ARBA" id="ARBA00055747"/>
    </source>
</evidence>
<dbReference type="Gene3D" id="1.10.10.10">
    <property type="entry name" value="Winged helix-like DNA-binding domain superfamily/Winged helix DNA-binding domain"/>
    <property type="match status" value="1"/>
</dbReference>
<dbReference type="AlphaFoldDB" id="A0AAW2Y076"/>
<dbReference type="GO" id="GO:0003700">
    <property type="term" value="F:DNA-binding transcription factor activity"/>
    <property type="evidence" value="ECO:0007669"/>
    <property type="project" value="InterPro"/>
</dbReference>
<keyword evidence="9" id="KW-0539">Nucleus</keyword>